<dbReference type="Proteomes" id="UP001470230">
    <property type="component" value="Unassembled WGS sequence"/>
</dbReference>
<reference evidence="1 2" key="1">
    <citation type="submission" date="2024-04" db="EMBL/GenBank/DDBJ databases">
        <title>Tritrichomonas musculus Genome.</title>
        <authorList>
            <person name="Alves-Ferreira E."/>
            <person name="Grigg M."/>
            <person name="Lorenzi H."/>
            <person name="Galac M."/>
        </authorList>
    </citation>
    <scope>NUCLEOTIDE SEQUENCE [LARGE SCALE GENOMIC DNA]</scope>
    <source>
        <strain evidence="1 2">EAF2021</strain>
    </source>
</reference>
<protein>
    <submittedName>
        <fullName evidence="1">Uncharacterized protein</fullName>
    </submittedName>
</protein>
<sequence>MDDRMKLLLMKSNYKKAPNSIIFTDEEFIASLNDMQSLNEYSQIVSICDNEWILTSSNDEHPINSCFSIDFNDYDNLTVFNEVQL</sequence>
<organism evidence="1 2">
    <name type="scientific">Tritrichomonas musculus</name>
    <dbReference type="NCBI Taxonomy" id="1915356"/>
    <lineage>
        <taxon>Eukaryota</taxon>
        <taxon>Metamonada</taxon>
        <taxon>Parabasalia</taxon>
        <taxon>Tritrichomonadida</taxon>
        <taxon>Tritrichomonadidae</taxon>
        <taxon>Tritrichomonas</taxon>
    </lineage>
</organism>
<comment type="caution">
    <text evidence="1">The sequence shown here is derived from an EMBL/GenBank/DDBJ whole genome shotgun (WGS) entry which is preliminary data.</text>
</comment>
<accession>A0ABR2GPZ3</accession>
<proteinExistence type="predicted"/>
<keyword evidence="2" id="KW-1185">Reference proteome</keyword>
<evidence type="ECO:0000313" key="1">
    <source>
        <dbReference type="EMBL" id="KAK8835731.1"/>
    </source>
</evidence>
<gene>
    <name evidence="1" type="ORF">M9Y10_040550</name>
</gene>
<evidence type="ECO:0000313" key="2">
    <source>
        <dbReference type="Proteomes" id="UP001470230"/>
    </source>
</evidence>
<dbReference type="EMBL" id="JAPFFF010000075">
    <property type="protein sequence ID" value="KAK8835731.1"/>
    <property type="molecule type" value="Genomic_DNA"/>
</dbReference>
<name>A0ABR2GPZ3_9EUKA</name>